<organism evidence="2 3">
    <name type="scientific">Candidatus Azambacteria bacterium GW2011_GWB1_42_17</name>
    <dbReference type="NCBI Taxonomy" id="1618615"/>
    <lineage>
        <taxon>Bacteria</taxon>
        <taxon>Candidatus Azamiibacteriota</taxon>
    </lineage>
</organism>
<sequence>MIIRFLVLLIIFNSILFTGFINAGNDTNFLTSSALKVISLIPQTWESYLGGVDLGHNQIINMWMQPLLITLSLIARLGLSFSVIVKIIIAFELIIGIIGLDKFLKRLGMSQIAITVATLFYFSNTYFLTLIDGGLIFVAGVYAMFPLLLYFGYETLTNLRLENIAKLSLLLIICQSFD</sequence>
<evidence type="ECO:0000256" key="1">
    <source>
        <dbReference type="SAM" id="Phobius"/>
    </source>
</evidence>
<keyword evidence="1" id="KW-0812">Transmembrane</keyword>
<protein>
    <submittedName>
        <fullName evidence="2">Uncharacterized protein</fullName>
    </submittedName>
</protein>
<reference evidence="2 3" key="1">
    <citation type="journal article" date="2015" name="Nature">
        <title>rRNA introns, odd ribosomes, and small enigmatic genomes across a large radiation of phyla.</title>
        <authorList>
            <person name="Brown C.T."/>
            <person name="Hug L.A."/>
            <person name="Thomas B.C."/>
            <person name="Sharon I."/>
            <person name="Castelle C.J."/>
            <person name="Singh A."/>
            <person name="Wilkins M.J."/>
            <person name="Williams K.H."/>
            <person name="Banfield J.F."/>
        </authorList>
    </citation>
    <scope>NUCLEOTIDE SEQUENCE [LARGE SCALE GENOMIC DNA]</scope>
</reference>
<keyword evidence="1" id="KW-0472">Membrane</keyword>
<dbReference type="AlphaFoldDB" id="A0A0G1BEH4"/>
<comment type="caution">
    <text evidence="2">The sequence shown here is derived from an EMBL/GenBank/DDBJ whole genome shotgun (WGS) entry which is preliminary data.</text>
</comment>
<dbReference type="EMBL" id="LCDB01000003">
    <property type="protein sequence ID" value="KKS44766.1"/>
    <property type="molecule type" value="Genomic_DNA"/>
</dbReference>
<dbReference type="Proteomes" id="UP000033986">
    <property type="component" value="Unassembled WGS sequence"/>
</dbReference>
<feature type="transmembrane region" description="Helical" evidence="1">
    <location>
        <begin position="73"/>
        <end position="100"/>
    </location>
</feature>
<name>A0A0G1BEH4_9BACT</name>
<gene>
    <name evidence="2" type="ORF">UV07_C0003G0001</name>
</gene>
<proteinExistence type="predicted"/>
<feature type="transmembrane region" description="Helical" evidence="1">
    <location>
        <begin position="135"/>
        <end position="153"/>
    </location>
</feature>
<evidence type="ECO:0000313" key="2">
    <source>
        <dbReference type="EMBL" id="KKS44766.1"/>
    </source>
</evidence>
<keyword evidence="1" id="KW-1133">Transmembrane helix</keyword>
<feature type="transmembrane region" description="Helical" evidence="1">
    <location>
        <begin position="112"/>
        <end position="129"/>
    </location>
</feature>
<evidence type="ECO:0000313" key="3">
    <source>
        <dbReference type="Proteomes" id="UP000033986"/>
    </source>
</evidence>
<feature type="non-terminal residue" evidence="2">
    <location>
        <position position="178"/>
    </location>
</feature>
<feature type="transmembrane region" description="Helical" evidence="1">
    <location>
        <begin position="5"/>
        <end position="23"/>
    </location>
</feature>
<accession>A0A0G1BEH4</accession>